<dbReference type="SMART" id="SM01292">
    <property type="entry name" value="N1221"/>
    <property type="match status" value="1"/>
</dbReference>
<accession>A0AAD5Y1F8</accession>
<name>A0AAD5Y1F8_9FUNG</name>
<evidence type="ECO:0000259" key="1">
    <source>
        <dbReference type="SMART" id="SM01292"/>
    </source>
</evidence>
<dbReference type="Proteomes" id="UP001210925">
    <property type="component" value="Unassembled WGS sequence"/>
</dbReference>
<dbReference type="InterPro" id="IPR040185">
    <property type="entry name" value="Far11/STRP"/>
</dbReference>
<dbReference type="GO" id="GO:0007010">
    <property type="term" value="P:cytoskeleton organization"/>
    <property type="evidence" value="ECO:0007669"/>
    <property type="project" value="TreeGrafter"/>
</dbReference>
<dbReference type="AlphaFoldDB" id="A0AAD5Y1F8"/>
<comment type="caution">
    <text evidence="3">The sequence shown here is derived from an EMBL/GenBank/DDBJ whole genome shotgun (WGS) entry which is preliminary data.</text>
</comment>
<dbReference type="PANTHER" id="PTHR13239:SF4">
    <property type="entry name" value="AT25231P"/>
    <property type="match status" value="1"/>
</dbReference>
<evidence type="ECO:0000313" key="3">
    <source>
        <dbReference type="EMBL" id="KAJ3253529.1"/>
    </source>
</evidence>
<proteinExistence type="predicted"/>
<feature type="domain" description="Far11/STRP N-terminal" evidence="1">
    <location>
        <begin position="34"/>
        <end position="290"/>
    </location>
</feature>
<evidence type="ECO:0000259" key="2">
    <source>
        <dbReference type="SMART" id="SM01293"/>
    </source>
</evidence>
<dbReference type="GO" id="GO:0005829">
    <property type="term" value="C:cytosol"/>
    <property type="evidence" value="ECO:0007669"/>
    <property type="project" value="TreeGrafter"/>
</dbReference>
<keyword evidence="4" id="KW-1185">Reference proteome</keyword>
<dbReference type="InterPro" id="IPR021819">
    <property type="entry name" value="Far11/STRP_C"/>
</dbReference>
<dbReference type="InterPro" id="IPR012486">
    <property type="entry name" value="Far11/STRP_N"/>
</dbReference>
<dbReference type="Pfam" id="PF07923">
    <property type="entry name" value="N1221"/>
    <property type="match status" value="1"/>
</dbReference>
<dbReference type="EMBL" id="JADGKB010000107">
    <property type="protein sequence ID" value="KAJ3253529.1"/>
    <property type="molecule type" value="Genomic_DNA"/>
</dbReference>
<protein>
    <submittedName>
        <fullName evidence="3">Factor arrest protein 11</fullName>
    </submittedName>
</protein>
<reference evidence="3" key="1">
    <citation type="submission" date="2020-05" db="EMBL/GenBank/DDBJ databases">
        <title>Phylogenomic resolution of chytrid fungi.</title>
        <authorList>
            <person name="Stajich J.E."/>
            <person name="Amses K."/>
            <person name="Simmons R."/>
            <person name="Seto K."/>
            <person name="Myers J."/>
            <person name="Bonds A."/>
            <person name="Quandt C.A."/>
            <person name="Barry K."/>
            <person name="Liu P."/>
            <person name="Grigoriev I."/>
            <person name="Longcore J.E."/>
            <person name="James T.Y."/>
        </authorList>
    </citation>
    <scope>NUCLEOTIDE SEQUENCE</scope>
    <source>
        <strain evidence="3">PLAUS21</strain>
    </source>
</reference>
<feature type="domain" description="Far11/STRP C-terminal" evidence="2">
    <location>
        <begin position="346"/>
        <end position="768"/>
    </location>
</feature>
<dbReference type="Pfam" id="PF11882">
    <property type="entry name" value="DUF3402"/>
    <property type="match status" value="2"/>
</dbReference>
<gene>
    <name evidence="3" type="primary">FAR11</name>
    <name evidence="3" type="ORF">HK103_000498</name>
</gene>
<dbReference type="PANTHER" id="PTHR13239">
    <property type="entry name" value="PROTEIN REQUIRED FOR HYPHAL ANASTOMOSIS HAM-2"/>
    <property type="match status" value="1"/>
</dbReference>
<sequence>MQTPQSKPLLLPPPKLIPNLGLKHPSNLKEELPTGQWDFVYREDSDFLDINDFYNHHDFPMLLKSKDLYESGPVNIEELVSHLTHSVSSVRILSASKLLHYSQGLFANDQLSAIISNNKKLFQLNAFHSAYKSLKIMVHHFEQLEQQTKISAETQVIIDAIVLETTIYLSLMYMMIVANKNDPAFAVAVANELPYIPTFLFHTLVKLAEVNRQRFPVKKLLLVLWKVISVITGNSMEQELQKSESWAFEKLPRKDYPIKTTPQDYYNHYLTLMNRYPSYYIPDPALDVPNYQPGMLDNVPSTLHKSLANIYQLADPALENNIAAQLEAARNGVVIHPLLESTCDNPPFIVESIELHKKYLYTTPGQIQIARERRFKEQFHASLEAPLELFQLNPRKYPKLSRAKELYESLLPDLPQNITMLVRLLFYLNVATGVENISIEQISSEKLNALSPEERMLELDRIDNFRHKEIVTFVISSILIILLKSAKKYHILAFENICQILVDNNGPILILKMLSSWFSSNQSGRKKSVPDDGEAGIDFLMGAGWLRDRPLLPELSFFEFCKSHGKQVPPVAPNIADQARGSADTLKLQDQCRASERNFHTTINLLRVLQKLTKNKMHRILALVQWKASAVLKRMLKVNNPYLDLYALKVLKSQIPLLGKKWRSNNMPIISMIYQRLSHKLKEEYLSGENEKQDLDLRNLVANFNDRLKYNADPKLDIPKSEHEPDGLDIALDMSLSETFDPKNPNHATLLDFKKQQPDLDENFRNNYQEWLDIEVYKTVQVEEVEEDPNWQFFESIPSIDFNQLNLSQNTDSTANNDEWIGQDITLEEESFVEDVSSLSTDEFTEAWTDGNL</sequence>
<evidence type="ECO:0000313" key="4">
    <source>
        <dbReference type="Proteomes" id="UP001210925"/>
    </source>
</evidence>
<organism evidence="3 4">
    <name type="scientific">Boothiomyces macroporosus</name>
    <dbReference type="NCBI Taxonomy" id="261099"/>
    <lineage>
        <taxon>Eukaryota</taxon>
        <taxon>Fungi</taxon>
        <taxon>Fungi incertae sedis</taxon>
        <taxon>Chytridiomycota</taxon>
        <taxon>Chytridiomycota incertae sedis</taxon>
        <taxon>Chytridiomycetes</taxon>
        <taxon>Rhizophydiales</taxon>
        <taxon>Terramycetaceae</taxon>
        <taxon>Boothiomyces</taxon>
    </lineage>
</organism>
<dbReference type="SMART" id="SM01293">
    <property type="entry name" value="DUF3402"/>
    <property type="match status" value="1"/>
</dbReference>